<reference evidence="4 5" key="2">
    <citation type="submission" date="2017-02" db="EMBL/GenBank/DDBJ databases">
        <title>Draft genome sequence of Streptomyces phaeoluteigriseus type strain DSM41896.</title>
        <authorList>
            <person name="Salih T.S."/>
            <person name="Algora Gallardo L."/>
            <person name="Melo Santos T."/>
            <person name="Filgueira Martinez S."/>
            <person name="Herron P.R."/>
        </authorList>
    </citation>
    <scope>NUCLEOTIDE SEQUENCE [LARGE SCALE GENOMIC DNA]</scope>
    <source>
        <strain evidence="4 5">DSM 41896</strain>
    </source>
</reference>
<dbReference type="STRING" id="114686.BM536_005465"/>
<dbReference type="PRINTS" id="PR00080">
    <property type="entry name" value="SDRFAMILY"/>
</dbReference>
<comment type="caution">
    <text evidence="4">The sequence shown here is derived from an EMBL/GenBank/DDBJ whole genome shotgun (WGS) entry which is preliminary data.</text>
</comment>
<dbReference type="Pfam" id="PF00106">
    <property type="entry name" value="adh_short"/>
    <property type="match status" value="1"/>
</dbReference>
<evidence type="ECO:0000256" key="1">
    <source>
        <dbReference type="ARBA" id="ARBA00006484"/>
    </source>
</evidence>
<accession>A0A1V6MY83</accession>
<reference evidence="5" key="1">
    <citation type="submission" date="2016-11" db="EMBL/GenBank/DDBJ databases">
        <authorList>
            <person name="Schniete J.K."/>
            <person name="Salih T."/>
            <person name="Algora Gallardo L."/>
            <person name="Martinez Fernandez S."/>
            <person name="Herron P.R."/>
        </authorList>
    </citation>
    <scope>NUCLEOTIDE SEQUENCE [LARGE SCALE GENOMIC DNA]</scope>
    <source>
        <strain evidence="5">DSM 41896</strain>
    </source>
</reference>
<dbReference type="InterPro" id="IPR020904">
    <property type="entry name" value="Sc_DH/Rdtase_CS"/>
</dbReference>
<gene>
    <name evidence="4" type="ORF">BM536_005465</name>
</gene>
<evidence type="ECO:0000313" key="4">
    <source>
        <dbReference type="EMBL" id="OQD57400.1"/>
    </source>
</evidence>
<organism evidence="4 5">
    <name type="scientific">Streptomyces phaeoluteigriseus</name>
    <dbReference type="NCBI Taxonomy" id="114686"/>
    <lineage>
        <taxon>Bacteria</taxon>
        <taxon>Bacillati</taxon>
        <taxon>Actinomycetota</taxon>
        <taxon>Actinomycetes</taxon>
        <taxon>Kitasatosporales</taxon>
        <taxon>Streptomycetaceae</taxon>
        <taxon>Streptomyces</taxon>
        <taxon>Streptomyces aurantiacus group</taxon>
    </lineage>
</organism>
<evidence type="ECO:0000256" key="3">
    <source>
        <dbReference type="RuleBase" id="RU000363"/>
    </source>
</evidence>
<proteinExistence type="inferred from homology"/>
<dbReference type="Gene3D" id="3.40.50.720">
    <property type="entry name" value="NAD(P)-binding Rossmann-like Domain"/>
    <property type="match status" value="1"/>
</dbReference>
<dbReference type="SUPFAM" id="SSF51735">
    <property type="entry name" value="NAD(P)-binding Rossmann-fold domains"/>
    <property type="match status" value="1"/>
</dbReference>
<dbReference type="EMBL" id="MPOH02000005">
    <property type="protein sequence ID" value="OQD57400.1"/>
    <property type="molecule type" value="Genomic_DNA"/>
</dbReference>
<dbReference type="AlphaFoldDB" id="A0A1V6MY83"/>
<dbReference type="GO" id="GO:0016491">
    <property type="term" value="F:oxidoreductase activity"/>
    <property type="evidence" value="ECO:0007669"/>
    <property type="project" value="UniProtKB-KW"/>
</dbReference>
<dbReference type="GO" id="GO:0032787">
    <property type="term" value="P:monocarboxylic acid metabolic process"/>
    <property type="evidence" value="ECO:0007669"/>
    <property type="project" value="UniProtKB-ARBA"/>
</dbReference>
<dbReference type="PANTHER" id="PTHR42879">
    <property type="entry name" value="3-OXOACYL-(ACYL-CARRIER-PROTEIN) REDUCTASE"/>
    <property type="match status" value="1"/>
</dbReference>
<dbReference type="RefSeq" id="WP_073490877.1">
    <property type="nucleotide sequence ID" value="NZ_MPOH02000005.1"/>
</dbReference>
<dbReference type="CDD" id="cd05233">
    <property type="entry name" value="SDR_c"/>
    <property type="match status" value="1"/>
</dbReference>
<keyword evidence="2" id="KW-0560">Oxidoreductase</keyword>
<dbReference type="PRINTS" id="PR00081">
    <property type="entry name" value="GDHRDH"/>
</dbReference>
<dbReference type="FunFam" id="3.40.50.720:FF:000084">
    <property type="entry name" value="Short-chain dehydrogenase reductase"/>
    <property type="match status" value="1"/>
</dbReference>
<protein>
    <submittedName>
        <fullName evidence="4">Oxidoreductase</fullName>
    </submittedName>
</protein>
<dbReference type="OrthoDB" id="8959163at2"/>
<comment type="similarity">
    <text evidence="1 3">Belongs to the short-chain dehydrogenases/reductases (SDR) family.</text>
</comment>
<dbReference type="InterPro" id="IPR050259">
    <property type="entry name" value="SDR"/>
</dbReference>
<dbReference type="InterPro" id="IPR036291">
    <property type="entry name" value="NAD(P)-bd_dom_sf"/>
</dbReference>
<dbReference type="InterPro" id="IPR002347">
    <property type="entry name" value="SDR_fam"/>
</dbReference>
<evidence type="ECO:0000313" key="5">
    <source>
        <dbReference type="Proteomes" id="UP000184286"/>
    </source>
</evidence>
<dbReference type="Proteomes" id="UP000184286">
    <property type="component" value="Unassembled WGS sequence"/>
</dbReference>
<sequence length="264" mass="27720">MHIDFTGRTALVTGSTLGIGLATAEAFARAGARTVLNGRDEARLVAAADGIRARVPGADMVTVAADVSTAEGAQALLEAVPEVDVLVNNTGIFASTPVLEIEDEEWRRFFEVNVLSGVRLARQYMPGMMGRGFGRIVFVSSETAIDTPLDMVHYGMTKTALLAVAGGLAKAAAGTGVTVNSVLPGPTHTEGIEEYITALIPEAETFDAAQREFIARFRPTSLIQRLIRPSEVADLILFTSSDRASATTGAALKVEGGTLTSLTP</sequence>
<name>A0A1V6MY83_9ACTN</name>
<evidence type="ECO:0000256" key="2">
    <source>
        <dbReference type="ARBA" id="ARBA00023002"/>
    </source>
</evidence>
<dbReference type="PROSITE" id="PS00061">
    <property type="entry name" value="ADH_SHORT"/>
    <property type="match status" value="1"/>
</dbReference>